<feature type="transmembrane region" description="Helical" evidence="7">
    <location>
        <begin position="275"/>
        <end position="298"/>
    </location>
</feature>
<dbReference type="RefSeq" id="WP_071066764.1">
    <property type="nucleotide sequence ID" value="NZ_MAXA01000265.1"/>
</dbReference>
<organism evidence="9 10">
    <name type="scientific">Parafrankia soli</name>
    <dbReference type="NCBI Taxonomy" id="2599596"/>
    <lineage>
        <taxon>Bacteria</taxon>
        <taxon>Bacillati</taxon>
        <taxon>Actinomycetota</taxon>
        <taxon>Actinomycetes</taxon>
        <taxon>Frankiales</taxon>
        <taxon>Frankiaceae</taxon>
        <taxon>Parafrankia</taxon>
    </lineage>
</organism>
<dbReference type="Pfam" id="PF00528">
    <property type="entry name" value="BPD_transp_1"/>
    <property type="match status" value="1"/>
</dbReference>
<dbReference type="GO" id="GO:0005886">
    <property type="term" value="C:plasma membrane"/>
    <property type="evidence" value="ECO:0007669"/>
    <property type="project" value="UniProtKB-SubCell"/>
</dbReference>
<feature type="transmembrane region" description="Helical" evidence="7">
    <location>
        <begin position="12"/>
        <end position="30"/>
    </location>
</feature>
<keyword evidence="2 7" id="KW-0813">Transport</keyword>
<comment type="subcellular location">
    <subcellularLocation>
        <location evidence="1 7">Cell membrane</location>
        <topology evidence="1 7">Multi-pass membrane protein</topology>
    </subcellularLocation>
</comment>
<dbReference type="OrthoDB" id="9778910at2"/>
<evidence type="ECO:0000256" key="2">
    <source>
        <dbReference type="ARBA" id="ARBA00022448"/>
    </source>
</evidence>
<accession>A0A1S1PGJ5</accession>
<dbReference type="GO" id="GO:0055085">
    <property type="term" value="P:transmembrane transport"/>
    <property type="evidence" value="ECO:0007669"/>
    <property type="project" value="InterPro"/>
</dbReference>
<comment type="caution">
    <text evidence="9">The sequence shown here is derived from an EMBL/GenBank/DDBJ whole genome shotgun (WGS) entry which is preliminary data.</text>
</comment>
<feature type="domain" description="ABC transmembrane type-1" evidence="8">
    <location>
        <begin position="97"/>
        <end position="298"/>
    </location>
</feature>
<dbReference type="InterPro" id="IPR000515">
    <property type="entry name" value="MetI-like"/>
</dbReference>
<feature type="transmembrane region" description="Helical" evidence="7">
    <location>
        <begin position="101"/>
        <end position="122"/>
    </location>
</feature>
<sequence>MTRYLFGRFLQGAFVLWAAFTLSFVVLYALPSDPAAIMIGPSNSLTPAELAARRHELGLDRSLFEQYFGRLGDLLHGDLDRSVQSGQPVRELIGDALPQTAAITGLGLVVGVALGVGLAVAATLTHRRWLRQTLLTLPPLGVAVPSFLVGLLLLQWFSFRWQLFPAIGNSGWRSLVLPAVTISLQPAALIAQLLARSLDNELRQNYVDLARAKGAGPARVNVRHALRNAALPALTIAGILVGGLLAGAIVVEVVFSRNGLGRISQAAVDSQDLPVVQGVVLFGSAVFVAVNLLVDLLYPLLDPRIARDGGAARRAPEAVAVGPAPSVT</sequence>
<dbReference type="PANTHER" id="PTHR43163">
    <property type="entry name" value="DIPEPTIDE TRANSPORT SYSTEM PERMEASE PROTEIN DPPB-RELATED"/>
    <property type="match status" value="1"/>
</dbReference>
<dbReference type="PANTHER" id="PTHR43163:SF6">
    <property type="entry name" value="DIPEPTIDE TRANSPORT SYSTEM PERMEASE PROTEIN DPPB-RELATED"/>
    <property type="match status" value="1"/>
</dbReference>
<keyword evidence="6 7" id="KW-0472">Membrane</keyword>
<feature type="transmembrane region" description="Helical" evidence="7">
    <location>
        <begin position="176"/>
        <end position="195"/>
    </location>
</feature>
<evidence type="ECO:0000313" key="9">
    <source>
        <dbReference type="EMBL" id="OHV20406.1"/>
    </source>
</evidence>
<keyword evidence="3" id="KW-1003">Cell membrane</keyword>
<dbReference type="InterPro" id="IPR045621">
    <property type="entry name" value="BPD_transp_1_N"/>
</dbReference>
<proteinExistence type="inferred from homology"/>
<evidence type="ECO:0000256" key="1">
    <source>
        <dbReference type="ARBA" id="ARBA00004651"/>
    </source>
</evidence>
<dbReference type="EMBL" id="MAXA01000265">
    <property type="protein sequence ID" value="OHV20406.1"/>
    <property type="molecule type" value="Genomic_DNA"/>
</dbReference>
<feature type="transmembrane region" description="Helical" evidence="7">
    <location>
        <begin position="134"/>
        <end position="156"/>
    </location>
</feature>
<evidence type="ECO:0000256" key="7">
    <source>
        <dbReference type="RuleBase" id="RU363032"/>
    </source>
</evidence>
<name>A0A1S1PGJ5_9ACTN</name>
<evidence type="ECO:0000256" key="5">
    <source>
        <dbReference type="ARBA" id="ARBA00022989"/>
    </source>
</evidence>
<dbReference type="Pfam" id="PF19300">
    <property type="entry name" value="BPD_transp_1_N"/>
    <property type="match status" value="1"/>
</dbReference>
<dbReference type="Proteomes" id="UP000179769">
    <property type="component" value="Unassembled WGS sequence"/>
</dbReference>
<evidence type="ECO:0000313" key="10">
    <source>
        <dbReference type="Proteomes" id="UP000179769"/>
    </source>
</evidence>
<dbReference type="SUPFAM" id="SSF161098">
    <property type="entry name" value="MetI-like"/>
    <property type="match status" value="1"/>
</dbReference>
<evidence type="ECO:0000259" key="8">
    <source>
        <dbReference type="PROSITE" id="PS50928"/>
    </source>
</evidence>
<dbReference type="AlphaFoldDB" id="A0A1S1PGJ5"/>
<protein>
    <submittedName>
        <fullName evidence="9">Peptide ABC transporter permease</fullName>
    </submittedName>
</protein>
<dbReference type="CDD" id="cd06261">
    <property type="entry name" value="TM_PBP2"/>
    <property type="match status" value="1"/>
</dbReference>
<gene>
    <name evidence="9" type="ORF">BBK14_28030</name>
</gene>
<comment type="similarity">
    <text evidence="7">Belongs to the binding-protein-dependent transport system permease family.</text>
</comment>
<keyword evidence="4 7" id="KW-0812">Transmembrane</keyword>
<evidence type="ECO:0000256" key="4">
    <source>
        <dbReference type="ARBA" id="ARBA00022692"/>
    </source>
</evidence>
<evidence type="ECO:0000256" key="3">
    <source>
        <dbReference type="ARBA" id="ARBA00022475"/>
    </source>
</evidence>
<keyword evidence="10" id="KW-1185">Reference proteome</keyword>
<dbReference type="Gene3D" id="1.10.3720.10">
    <property type="entry name" value="MetI-like"/>
    <property type="match status" value="1"/>
</dbReference>
<evidence type="ECO:0000256" key="6">
    <source>
        <dbReference type="ARBA" id="ARBA00023136"/>
    </source>
</evidence>
<feature type="transmembrane region" description="Helical" evidence="7">
    <location>
        <begin position="229"/>
        <end position="255"/>
    </location>
</feature>
<dbReference type="InterPro" id="IPR035906">
    <property type="entry name" value="MetI-like_sf"/>
</dbReference>
<keyword evidence="5 7" id="KW-1133">Transmembrane helix</keyword>
<reference evidence="10" key="1">
    <citation type="submission" date="2016-07" db="EMBL/GenBank/DDBJ databases">
        <title>Frankia sp. NRRL B-16219 Genome sequencing.</title>
        <authorList>
            <person name="Ghodhbane-Gtari F."/>
            <person name="Swanson E."/>
            <person name="Gueddou A."/>
            <person name="Louati M."/>
            <person name="Nouioui I."/>
            <person name="Hezbri K."/>
            <person name="Abebe-Akele F."/>
            <person name="Simpson S."/>
            <person name="Morris K."/>
            <person name="Thomas K."/>
            <person name="Gtari M."/>
            <person name="Tisa L.S."/>
        </authorList>
    </citation>
    <scope>NUCLEOTIDE SEQUENCE [LARGE SCALE GENOMIC DNA]</scope>
    <source>
        <strain evidence="10">NRRL B-16219</strain>
    </source>
</reference>
<dbReference type="PROSITE" id="PS50928">
    <property type="entry name" value="ABC_TM1"/>
    <property type="match status" value="1"/>
</dbReference>